<name>A0ABV4DFN6_9FIRM</name>
<dbReference type="Proteomes" id="UP001565219">
    <property type="component" value="Unassembled WGS sequence"/>
</dbReference>
<protein>
    <submittedName>
        <fullName evidence="1">Uncharacterized protein</fullName>
    </submittedName>
</protein>
<keyword evidence="2" id="KW-1185">Reference proteome</keyword>
<dbReference type="RefSeq" id="WP_235824626.1">
    <property type="nucleotide sequence ID" value="NZ_BAABXW010000002.1"/>
</dbReference>
<gene>
    <name evidence="1" type="ORF">AALG99_03325</name>
</gene>
<sequence>MHINESYSIPYEYAASFALKDAHYAPGCFPSVQDGYTKDKDPKQLSKTNYEVKIEMLNEEKICSRMVEMANRSDGKKGLYCICSHMGWAGFLSDGGRVEIPLEGIPGHIKTDSIRIDRRIPGEWLHNYRVSAEKICFSNYIPGEVMLKTDDRMGREKSIVLHVKIHRDRMS</sequence>
<evidence type="ECO:0000313" key="2">
    <source>
        <dbReference type="Proteomes" id="UP001565219"/>
    </source>
</evidence>
<proteinExistence type="predicted"/>
<evidence type="ECO:0000313" key="1">
    <source>
        <dbReference type="EMBL" id="MEY8632569.1"/>
    </source>
</evidence>
<organism evidence="1 2">
    <name type="scientific">Anaerostipes hominis</name>
    <name type="common">ex Lee et al. 2021</name>
    <dbReference type="NCBI Taxonomy" id="2025494"/>
    <lineage>
        <taxon>Bacteria</taxon>
        <taxon>Bacillati</taxon>
        <taxon>Bacillota</taxon>
        <taxon>Clostridia</taxon>
        <taxon>Lachnospirales</taxon>
        <taxon>Lachnospiraceae</taxon>
        <taxon>Anaerostipes</taxon>
    </lineage>
</organism>
<reference evidence="1 2" key="1">
    <citation type="submission" date="2024-03" db="EMBL/GenBank/DDBJ databases">
        <title>Mouse gut bacterial collection (mGBC) of GemPharmatech.</title>
        <authorList>
            <person name="He Y."/>
            <person name="Dong L."/>
            <person name="Wu D."/>
            <person name="Gao X."/>
            <person name="Lin Z."/>
        </authorList>
    </citation>
    <scope>NUCLEOTIDE SEQUENCE [LARGE SCALE GENOMIC DNA]</scope>
    <source>
        <strain evidence="1 2">32-10</strain>
    </source>
</reference>
<accession>A0ABV4DFN6</accession>
<comment type="caution">
    <text evidence="1">The sequence shown here is derived from an EMBL/GenBank/DDBJ whole genome shotgun (WGS) entry which is preliminary data.</text>
</comment>
<dbReference type="EMBL" id="JBCLTR010000002">
    <property type="protein sequence ID" value="MEY8632569.1"/>
    <property type="molecule type" value="Genomic_DNA"/>
</dbReference>